<comment type="caution">
    <text evidence="2">The sequence shown here is derived from an EMBL/GenBank/DDBJ whole genome shotgun (WGS) entry which is preliminary data.</text>
</comment>
<name>A0A5J4YIQ5_PORPP</name>
<protein>
    <submittedName>
        <fullName evidence="2">Uncharacterized protein</fullName>
    </submittedName>
</protein>
<keyword evidence="3" id="KW-1185">Reference proteome</keyword>
<sequence>MAARGEHKSASPHELVFKHSFDGEDVGVERISVASCWEPPAGVENADAGSDAAASRIERALRKMQHDANQVMTAELDVRKKAATLEASAKDSEKGIGLDVDTNEDNQEHAGKQG</sequence>
<dbReference type="AlphaFoldDB" id="A0A5J4YIQ5"/>
<evidence type="ECO:0000313" key="2">
    <source>
        <dbReference type="EMBL" id="KAA8491118.1"/>
    </source>
</evidence>
<evidence type="ECO:0000256" key="1">
    <source>
        <dbReference type="SAM" id="MobiDB-lite"/>
    </source>
</evidence>
<organism evidence="2 3">
    <name type="scientific">Porphyridium purpureum</name>
    <name type="common">Red alga</name>
    <name type="synonym">Porphyridium cruentum</name>
    <dbReference type="NCBI Taxonomy" id="35688"/>
    <lineage>
        <taxon>Eukaryota</taxon>
        <taxon>Rhodophyta</taxon>
        <taxon>Bangiophyceae</taxon>
        <taxon>Porphyridiales</taxon>
        <taxon>Porphyridiaceae</taxon>
        <taxon>Porphyridium</taxon>
    </lineage>
</organism>
<accession>A0A5J4YIQ5</accession>
<reference evidence="3" key="1">
    <citation type="journal article" date="2019" name="Nat. Commun.">
        <title>Expansion of phycobilisome linker gene families in mesophilic red algae.</title>
        <authorList>
            <person name="Lee J."/>
            <person name="Kim D."/>
            <person name="Bhattacharya D."/>
            <person name="Yoon H.S."/>
        </authorList>
    </citation>
    <scope>NUCLEOTIDE SEQUENCE [LARGE SCALE GENOMIC DNA]</scope>
    <source>
        <strain evidence="3">CCMP 1328</strain>
    </source>
</reference>
<gene>
    <name evidence="2" type="ORF">FVE85_4535</name>
</gene>
<evidence type="ECO:0000313" key="3">
    <source>
        <dbReference type="Proteomes" id="UP000324585"/>
    </source>
</evidence>
<proteinExistence type="predicted"/>
<feature type="region of interest" description="Disordered" evidence="1">
    <location>
        <begin position="85"/>
        <end position="114"/>
    </location>
</feature>
<dbReference type="EMBL" id="VRMN01000016">
    <property type="protein sequence ID" value="KAA8491118.1"/>
    <property type="molecule type" value="Genomic_DNA"/>
</dbReference>
<dbReference type="Proteomes" id="UP000324585">
    <property type="component" value="Unassembled WGS sequence"/>
</dbReference>